<dbReference type="PANTHER" id="PTHR33258">
    <property type="entry name" value="TRANSPOSASE INSL FOR INSERTION SEQUENCE ELEMENT IS186A-RELATED"/>
    <property type="match status" value="1"/>
</dbReference>
<dbReference type="Proteomes" id="UP000188603">
    <property type="component" value="Chromosome"/>
</dbReference>
<gene>
    <name evidence="2" type="ORF">B0W44_11615</name>
</gene>
<dbReference type="GO" id="GO:0006313">
    <property type="term" value="P:DNA transposition"/>
    <property type="evidence" value="ECO:0007669"/>
    <property type="project" value="InterPro"/>
</dbReference>
<accession>A0A1U9K8E5</accession>
<dbReference type="KEGG" id="ntr:B0W44_11615"/>
<proteinExistence type="predicted"/>
<dbReference type="PANTHER" id="PTHR33258:SF1">
    <property type="entry name" value="TRANSPOSASE INSL FOR INSERTION SEQUENCE ELEMENT IS186A-RELATED"/>
    <property type="match status" value="1"/>
</dbReference>
<dbReference type="InterPro" id="IPR012337">
    <property type="entry name" value="RNaseH-like_sf"/>
</dbReference>
<evidence type="ECO:0000259" key="1">
    <source>
        <dbReference type="Pfam" id="PF01609"/>
    </source>
</evidence>
<organism evidence="2 3">
    <name type="scientific">Novibacillus thermophilus</name>
    <dbReference type="NCBI Taxonomy" id="1471761"/>
    <lineage>
        <taxon>Bacteria</taxon>
        <taxon>Bacillati</taxon>
        <taxon>Bacillota</taxon>
        <taxon>Bacilli</taxon>
        <taxon>Bacillales</taxon>
        <taxon>Thermoactinomycetaceae</taxon>
        <taxon>Novibacillus</taxon>
    </lineage>
</organism>
<name>A0A1U9K8E5_9BACL</name>
<keyword evidence="3" id="KW-1185">Reference proteome</keyword>
<evidence type="ECO:0000313" key="3">
    <source>
        <dbReference type="Proteomes" id="UP000188603"/>
    </source>
</evidence>
<sequence>MYRKRWQIELFFKWAKQHLQIKKFYGQSERAVYNQIWIALITYCLLRLLQQRTKSPHTLFRLLQHVRDTLFKPLLDLIQLLHRKPTRTSRGRRRVDPEEEFRQFVKQLEEEGMESIEGLYADVMEVI</sequence>
<evidence type="ECO:0000313" key="2">
    <source>
        <dbReference type="EMBL" id="AQS56312.1"/>
    </source>
</evidence>
<dbReference type="GO" id="GO:0003677">
    <property type="term" value="F:DNA binding"/>
    <property type="evidence" value="ECO:0007669"/>
    <property type="project" value="InterPro"/>
</dbReference>
<feature type="domain" description="Transposase IS4-like" evidence="1">
    <location>
        <begin position="1"/>
        <end position="45"/>
    </location>
</feature>
<dbReference type="AlphaFoldDB" id="A0A1U9K8E5"/>
<dbReference type="EMBL" id="CP019699">
    <property type="protein sequence ID" value="AQS56312.1"/>
    <property type="molecule type" value="Genomic_DNA"/>
</dbReference>
<dbReference type="Pfam" id="PF01609">
    <property type="entry name" value="DDE_Tnp_1"/>
    <property type="match status" value="1"/>
</dbReference>
<protein>
    <recommendedName>
        <fullName evidence="1">Transposase IS4-like domain-containing protein</fullName>
    </recommendedName>
</protein>
<reference evidence="2 3" key="1">
    <citation type="journal article" date="2015" name="Int. J. Syst. Evol. Microbiol.">
        <title>Novibacillus thermophilus gen. nov., sp. nov., a Gram-staining-negative and moderately thermophilic member of the family Thermoactinomycetaceae.</title>
        <authorList>
            <person name="Yang G."/>
            <person name="Chen J."/>
            <person name="Zhou S."/>
        </authorList>
    </citation>
    <scope>NUCLEOTIDE SEQUENCE [LARGE SCALE GENOMIC DNA]</scope>
    <source>
        <strain evidence="2 3">SG-1</strain>
    </source>
</reference>
<dbReference type="GO" id="GO:0004803">
    <property type="term" value="F:transposase activity"/>
    <property type="evidence" value="ECO:0007669"/>
    <property type="project" value="InterPro"/>
</dbReference>
<dbReference type="SUPFAM" id="SSF53098">
    <property type="entry name" value="Ribonuclease H-like"/>
    <property type="match status" value="1"/>
</dbReference>
<dbReference type="InterPro" id="IPR002559">
    <property type="entry name" value="Transposase_11"/>
</dbReference>